<comment type="similarity">
    <text evidence="1">Belongs to the sulfur carrier protein TusA family.</text>
</comment>
<name>A0A1F7X9J0_9BACT</name>
<dbReference type="PROSITE" id="PS01148">
    <property type="entry name" value="UPF0033"/>
    <property type="match status" value="1"/>
</dbReference>
<dbReference type="SUPFAM" id="SSF64307">
    <property type="entry name" value="SirA-like"/>
    <property type="match status" value="1"/>
</dbReference>
<protein>
    <recommendedName>
        <fullName evidence="2">UPF0033 domain-containing protein</fullName>
    </recommendedName>
</protein>
<dbReference type="AlphaFoldDB" id="A0A1F7X9J0"/>
<dbReference type="PANTHER" id="PTHR33279">
    <property type="entry name" value="SULFUR CARRIER PROTEIN YEDF-RELATED"/>
    <property type="match status" value="1"/>
</dbReference>
<gene>
    <name evidence="3" type="ORF">A2Z22_02020</name>
</gene>
<evidence type="ECO:0000313" key="4">
    <source>
        <dbReference type="Proteomes" id="UP000177053"/>
    </source>
</evidence>
<evidence type="ECO:0000313" key="3">
    <source>
        <dbReference type="EMBL" id="OGM11684.1"/>
    </source>
</evidence>
<sequence length="81" mass="9508">MNDNEKEKTDRFLDCIGLFCPIPIFNTTQEMEKIDTGQTLEMVTDDPAAVQDIPRWAKRAGHQFLKLWKEGEHYHFLIRKG</sequence>
<feature type="domain" description="UPF0033" evidence="2">
    <location>
        <begin position="13"/>
        <end position="37"/>
    </location>
</feature>
<dbReference type="EMBL" id="MGFS01000013">
    <property type="protein sequence ID" value="OGM11684.1"/>
    <property type="molecule type" value="Genomic_DNA"/>
</dbReference>
<dbReference type="Proteomes" id="UP000177053">
    <property type="component" value="Unassembled WGS sequence"/>
</dbReference>
<reference evidence="3 4" key="1">
    <citation type="journal article" date="2016" name="Nat. Commun.">
        <title>Thousands of microbial genomes shed light on interconnected biogeochemical processes in an aquifer system.</title>
        <authorList>
            <person name="Anantharaman K."/>
            <person name="Brown C.T."/>
            <person name="Hug L.A."/>
            <person name="Sharon I."/>
            <person name="Castelle C.J."/>
            <person name="Probst A.J."/>
            <person name="Thomas B.C."/>
            <person name="Singh A."/>
            <person name="Wilkins M.J."/>
            <person name="Karaoz U."/>
            <person name="Brodie E.L."/>
            <person name="Williams K.H."/>
            <person name="Hubbard S.S."/>
            <person name="Banfield J.F."/>
        </authorList>
    </citation>
    <scope>NUCLEOTIDE SEQUENCE [LARGE SCALE GENOMIC DNA]</scope>
</reference>
<dbReference type="Gene3D" id="3.30.110.40">
    <property type="entry name" value="TusA-like domain"/>
    <property type="match status" value="1"/>
</dbReference>
<comment type="caution">
    <text evidence="3">The sequence shown here is derived from an EMBL/GenBank/DDBJ whole genome shotgun (WGS) entry which is preliminary data.</text>
</comment>
<organism evidence="3 4">
    <name type="scientific">Candidatus Woesebacteria bacterium RBG_16_34_12</name>
    <dbReference type="NCBI Taxonomy" id="1802480"/>
    <lineage>
        <taxon>Bacteria</taxon>
        <taxon>Candidatus Woeseibacteriota</taxon>
    </lineage>
</organism>
<dbReference type="InterPro" id="IPR036868">
    <property type="entry name" value="TusA-like_sf"/>
</dbReference>
<dbReference type="CDD" id="cd00291">
    <property type="entry name" value="SirA_YedF_YeeD"/>
    <property type="match status" value="1"/>
</dbReference>
<dbReference type="Pfam" id="PF01206">
    <property type="entry name" value="TusA"/>
    <property type="match status" value="1"/>
</dbReference>
<dbReference type="InterPro" id="IPR001455">
    <property type="entry name" value="TusA-like"/>
</dbReference>
<accession>A0A1F7X9J0</accession>
<dbReference type="PANTHER" id="PTHR33279:SF6">
    <property type="entry name" value="SULFUR CARRIER PROTEIN YEDF-RELATED"/>
    <property type="match status" value="1"/>
</dbReference>
<evidence type="ECO:0000256" key="1">
    <source>
        <dbReference type="ARBA" id="ARBA00008984"/>
    </source>
</evidence>
<proteinExistence type="inferred from homology"/>
<evidence type="ECO:0000259" key="2">
    <source>
        <dbReference type="PROSITE" id="PS01148"/>
    </source>
</evidence>